<dbReference type="Proteomes" id="UP000239800">
    <property type="component" value="Unassembled WGS sequence"/>
</dbReference>
<evidence type="ECO:0000313" key="2">
    <source>
        <dbReference type="Proteomes" id="UP000239800"/>
    </source>
</evidence>
<evidence type="ECO:0008006" key="3">
    <source>
        <dbReference type="Google" id="ProtNLM"/>
    </source>
</evidence>
<dbReference type="RefSeq" id="WP_104811479.1">
    <property type="nucleotide sequence ID" value="NZ_MQUB01000001.1"/>
</dbReference>
<dbReference type="AlphaFoldDB" id="A0A2S7KLR1"/>
<dbReference type="InterPro" id="IPR014721">
    <property type="entry name" value="Ribsml_uS5_D2-typ_fold_subgr"/>
</dbReference>
<organism evidence="1 2">
    <name type="scientific">Aureitalea marina</name>
    <dbReference type="NCBI Taxonomy" id="930804"/>
    <lineage>
        <taxon>Bacteria</taxon>
        <taxon>Pseudomonadati</taxon>
        <taxon>Bacteroidota</taxon>
        <taxon>Flavobacteriia</taxon>
        <taxon>Flavobacteriales</taxon>
        <taxon>Flavobacteriaceae</taxon>
        <taxon>Aureitalea</taxon>
    </lineage>
</organism>
<evidence type="ECO:0000313" key="1">
    <source>
        <dbReference type="EMBL" id="PQB03557.1"/>
    </source>
</evidence>
<keyword evidence="2" id="KW-1185">Reference proteome</keyword>
<dbReference type="NCBIfam" id="NF040656">
    <property type="entry name" value="GHMP_GYDIA"/>
    <property type="match status" value="1"/>
</dbReference>
<accession>A0A2S7KLR1</accession>
<dbReference type="SUPFAM" id="SSF54211">
    <property type="entry name" value="Ribosomal protein S5 domain 2-like"/>
    <property type="match status" value="1"/>
</dbReference>
<dbReference type="EMBL" id="MQUB01000001">
    <property type="protein sequence ID" value="PQB03557.1"/>
    <property type="molecule type" value="Genomic_DNA"/>
</dbReference>
<comment type="caution">
    <text evidence="1">The sequence shown here is derived from an EMBL/GenBank/DDBJ whole genome shotgun (WGS) entry which is preliminary data.</text>
</comment>
<dbReference type="InterPro" id="IPR047765">
    <property type="entry name" value="GHMP_GYDIA-like"/>
</dbReference>
<reference evidence="1 2" key="1">
    <citation type="submission" date="2016-11" db="EMBL/GenBank/DDBJ databases">
        <title>Trade-off between light-utilization and light-protection in marine flavobacteria.</title>
        <authorList>
            <person name="Kumagai Y."/>
        </authorList>
    </citation>
    <scope>NUCLEOTIDE SEQUENCE [LARGE SCALE GENOMIC DNA]</scope>
    <source>
        <strain evidence="1 2">NBRC 107741</strain>
    </source>
</reference>
<proteinExistence type="predicted"/>
<sequence length="315" mass="35279">MNQSTYYSSGKLLISGEYAVLDGALALALPTIFGQSLEVTKHKDKGFSWISKDNDGQTWFSNFSADYSFKTGSDPISDRLDQLFQHIRKKRPELFSGAQGYSFTSQIQFPRDWGLGSSSSLIANLAQWAEIDAQELSEMTFGGSGYDVAVALQNEPILYRRTQELPEVQPINLDWSFTDRLFFVHLNRKQDSREAIIQYRAMTQKDGFIQEISQLTKSMVACPDIETFQPLMAQHEMLISQAIGMKPVQKRMFPDYPGQIKSLGGWGGDFVLAAGDLTTPAYFQSKGYNTVIGFNDLIKKAPKKGAFILLISSIN</sequence>
<name>A0A2S7KLR1_9FLAO</name>
<dbReference type="OrthoDB" id="5288719at2"/>
<gene>
    <name evidence="1" type="ORF">BST85_00575</name>
</gene>
<protein>
    <recommendedName>
        <fullName evidence="3">GHMP kinase</fullName>
    </recommendedName>
</protein>
<dbReference type="InterPro" id="IPR020568">
    <property type="entry name" value="Ribosomal_Su5_D2-typ_SF"/>
</dbReference>
<dbReference type="Gene3D" id="3.30.230.10">
    <property type="match status" value="1"/>
</dbReference>